<gene>
    <name evidence="1" type="ORF">SAMN05216243_2804</name>
</gene>
<dbReference type="RefSeq" id="WP_175559360.1">
    <property type="nucleotide sequence ID" value="NZ_FNFL01000005.1"/>
</dbReference>
<evidence type="ECO:0000313" key="1">
    <source>
        <dbReference type="EMBL" id="SDK34356.1"/>
    </source>
</evidence>
<dbReference type="Proteomes" id="UP000198694">
    <property type="component" value="Unassembled WGS sequence"/>
</dbReference>
<organism evidence="1 2">
    <name type="scientific">Sediminibacillus albus</name>
    <dbReference type="NCBI Taxonomy" id="407036"/>
    <lineage>
        <taxon>Bacteria</taxon>
        <taxon>Bacillati</taxon>
        <taxon>Bacillota</taxon>
        <taxon>Bacilli</taxon>
        <taxon>Bacillales</taxon>
        <taxon>Bacillaceae</taxon>
        <taxon>Sediminibacillus</taxon>
    </lineage>
</organism>
<dbReference type="STRING" id="407036.SAMN05216243_2804"/>
<dbReference type="EMBL" id="FNFL01000005">
    <property type="protein sequence ID" value="SDK34356.1"/>
    <property type="molecule type" value="Genomic_DNA"/>
</dbReference>
<dbReference type="AlphaFoldDB" id="A0A1G9B466"/>
<proteinExistence type="predicted"/>
<name>A0A1G9B466_9BACI</name>
<keyword evidence="2" id="KW-1185">Reference proteome</keyword>
<evidence type="ECO:0000313" key="2">
    <source>
        <dbReference type="Proteomes" id="UP000198694"/>
    </source>
</evidence>
<accession>A0A1G9B466</accession>
<sequence>MYKVVGIVKAGIEVEFFQQNKELVFPTYEEAVDFIEETKRKKMLPENYQLVIEKIKT</sequence>
<protein>
    <submittedName>
        <fullName evidence="1">Uncharacterized protein</fullName>
    </submittedName>
</protein>
<reference evidence="1 2" key="1">
    <citation type="submission" date="2016-10" db="EMBL/GenBank/DDBJ databases">
        <authorList>
            <person name="de Groot N.N."/>
        </authorList>
    </citation>
    <scope>NUCLEOTIDE SEQUENCE [LARGE SCALE GENOMIC DNA]</scope>
    <source>
        <strain evidence="1 2">CGMCC 1.6502</strain>
    </source>
</reference>